<feature type="compositionally biased region" description="Basic and acidic residues" evidence="3">
    <location>
        <begin position="730"/>
        <end position="747"/>
    </location>
</feature>
<feature type="region of interest" description="Disordered" evidence="3">
    <location>
        <begin position="681"/>
        <end position="780"/>
    </location>
</feature>
<feature type="domain" description="Calcineurin-like phosphoesterase" evidence="4">
    <location>
        <begin position="93"/>
        <end position="290"/>
    </location>
</feature>
<evidence type="ECO:0000256" key="3">
    <source>
        <dbReference type="SAM" id="MobiDB-lite"/>
    </source>
</evidence>
<dbReference type="SUPFAM" id="SSF55816">
    <property type="entry name" value="5'-nucleotidase (syn. UDP-sugar hydrolase), C-terminal domain"/>
    <property type="match status" value="1"/>
</dbReference>
<dbReference type="Gene3D" id="3.90.780.10">
    <property type="entry name" value="5'-Nucleotidase, C-terminal domain"/>
    <property type="match status" value="1"/>
</dbReference>
<sequence length="855" mass="93474">MTTEGGECGEEGVKKLPILHFNDVYRVKQTSRALGGTISADQFAAKVGSLRQSWGEEPRKLNLIGSENGIDERKGEEIVDAPKQNAEADNLKGLVLFSGDVFNPSIESSVTRGEHMIDVLNSLSIDCACLGNHDFDFGYPHLQRLMGLTNFPWTFSNIADVASSSTKDSEQAFKDEPQEGDGQVKGTLRSWIAPAINGVRVGCIGLVEKDWIATVPAFPPEFRYRSMAQVARRISKELRSGDQPCDVVVAITHCRLPNDIDLANELGATKNAPFDQHGVDLILGGHDHMYYIGKGIDTYEGEEWQATLPGAEKDQGCIIVKSGTDFQDLSEISLELSEVHEGAVRRRTITKASVRRHKTKPDDPTLPELRTHIDSLMSRVDQATGQPVAFSLTPLDCRADKVRTEESAVGNLIADILMHSYEDALRERDKRGEFAERRPEDVREVDMCLICGGSLRGDSVFGPGTIALRDILTIAPFEDSIVVKEMKGSGILEALENGFSSYPSQEGRFPQTAGLFIKWDSRKKPGERLVEVRLLEDIHMLHPDGSKVQKDDTEDRRGSVSSLTSYAFERSAEGGYSIDVNKPRLRKGPHLDSNKMYRVATREYMADGHDGYTALSRGNDLIDHENGSLMSTQVRKFLLGANLIWRLKSFRDSADETGKGKVGIDGMLSSKTSKAVDRAHAISKSYQSSEQAGPPSTPAKKKRAPHALENLGTPGQQKIVIDSSPGGIRDAMHVGSSEHHSRFDAVTRHYNASSSAQMSKARGARSASSASTSFDDIDEDSGEMDVSFLSNSISSLRAPSTDGGLGPSSPVVERRHLEVSPEDGEVLREKSNADLAIIAPLVDGRMIDVARLSPS</sequence>
<dbReference type="InterPro" id="IPR036907">
    <property type="entry name" value="5'-Nucleotdase_C_sf"/>
</dbReference>
<name>A0A316YSD9_9BASI</name>
<dbReference type="GO" id="GO:0016787">
    <property type="term" value="F:hydrolase activity"/>
    <property type="evidence" value="ECO:0007669"/>
    <property type="project" value="InterPro"/>
</dbReference>
<comment type="similarity">
    <text evidence="1">Belongs to the 5'-nucleotidase family.</text>
</comment>
<protein>
    <submittedName>
        <fullName evidence="6">Metallo-dependent phosphatase</fullName>
    </submittedName>
</protein>
<dbReference type="GeneID" id="37041168"/>
<dbReference type="SUPFAM" id="SSF56300">
    <property type="entry name" value="Metallo-dependent phosphatases"/>
    <property type="match status" value="1"/>
</dbReference>
<dbReference type="GO" id="GO:0009166">
    <property type="term" value="P:nucleotide catabolic process"/>
    <property type="evidence" value="ECO:0007669"/>
    <property type="project" value="InterPro"/>
</dbReference>
<dbReference type="OrthoDB" id="10252235at2759"/>
<dbReference type="Proteomes" id="UP000245768">
    <property type="component" value="Unassembled WGS sequence"/>
</dbReference>
<organism evidence="6 7">
    <name type="scientific">Acaromyces ingoldii</name>
    <dbReference type="NCBI Taxonomy" id="215250"/>
    <lineage>
        <taxon>Eukaryota</taxon>
        <taxon>Fungi</taxon>
        <taxon>Dikarya</taxon>
        <taxon>Basidiomycota</taxon>
        <taxon>Ustilaginomycotina</taxon>
        <taxon>Exobasidiomycetes</taxon>
        <taxon>Exobasidiales</taxon>
        <taxon>Cryptobasidiaceae</taxon>
        <taxon>Acaromyces</taxon>
    </lineage>
</organism>
<dbReference type="PRINTS" id="PR01607">
    <property type="entry name" value="APYRASEFAMLY"/>
</dbReference>
<keyword evidence="2" id="KW-0732">Signal</keyword>
<evidence type="ECO:0000259" key="4">
    <source>
        <dbReference type="Pfam" id="PF00149"/>
    </source>
</evidence>
<dbReference type="Pfam" id="PF00149">
    <property type="entry name" value="Metallophos"/>
    <property type="match status" value="1"/>
</dbReference>
<reference evidence="6 7" key="1">
    <citation type="journal article" date="2018" name="Mol. Biol. Evol.">
        <title>Broad Genomic Sampling Reveals a Smut Pathogenic Ancestry of the Fungal Clade Ustilaginomycotina.</title>
        <authorList>
            <person name="Kijpornyongpan T."/>
            <person name="Mondo S.J."/>
            <person name="Barry K."/>
            <person name="Sandor L."/>
            <person name="Lee J."/>
            <person name="Lipzen A."/>
            <person name="Pangilinan J."/>
            <person name="LaButti K."/>
            <person name="Hainaut M."/>
            <person name="Henrissat B."/>
            <person name="Grigoriev I.V."/>
            <person name="Spatafora J.W."/>
            <person name="Aime M.C."/>
        </authorList>
    </citation>
    <scope>NUCLEOTIDE SEQUENCE [LARGE SCALE GENOMIC DNA]</scope>
    <source>
        <strain evidence="6 7">MCA 4198</strain>
    </source>
</reference>
<dbReference type="STRING" id="215250.A0A316YSD9"/>
<dbReference type="EMBL" id="KZ819636">
    <property type="protein sequence ID" value="PWN90645.1"/>
    <property type="molecule type" value="Genomic_DNA"/>
</dbReference>
<dbReference type="InterPro" id="IPR029052">
    <property type="entry name" value="Metallo-depent_PP-like"/>
</dbReference>
<dbReference type="AlphaFoldDB" id="A0A316YSD9"/>
<keyword evidence="7" id="KW-1185">Reference proteome</keyword>
<dbReference type="PANTHER" id="PTHR11575:SF48">
    <property type="entry name" value="5'-NUCLEOTIDASE"/>
    <property type="match status" value="1"/>
</dbReference>
<dbReference type="InterPro" id="IPR004843">
    <property type="entry name" value="Calcineurin-like_PHP"/>
</dbReference>
<evidence type="ECO:0000313" key="6">
    <source>
        <dbReference type="EMBL" id="PWN90645.1"/>
    </source>
</evidence>
<dbReference type="PANTHER" id="PTHR11575">
    <property type="entry name" value="5'-NUCLEOTIDASE-RELATED"/>
    <property type="match status" value="1"/>
</dbReference>
<feature type="domain" description="5'-Nucleotidase C-terminal" evidence="5">
    <location>
        <begin position="398"/>
        <end position="543"/>
    </location>
</feature>
<gene>
    <name evidence="6" type="ORF">FA10DRAFT_241511</name>
</gene>
<dbReference type="InParanoid" id="A0A316YSD9"/>
<evidence type="ECO:0000256" key="2">
    <source>
        <dbReference type="ARBA" id="ARBA00022729"/>
    </source>
</evidence>
<dbReference type="RefSeq" id="XP_025377843.1">
    <property type="nucleotide sequence ID" value="XM_025519252.1"/>
</dbReference>
<dbReference type="Pfam" id="PF02872">
    <property type="entry name" value="5_nucleotid_C"/>
    <property type="match status" value="1"/>
</dbReference>
<dbReference type="InterPro" id="IPR006179">
    <property type="entry name" value="5_nucleotidase/apyrase"/>
</dbReference>
<accession>A0A316YSD9</accession>
<feature type="compositionally biased region" description="Low complexity" evidence="3">
    <location>
        <begin position="759"/>
        <end position="773"/>
    </location>
</feature>
<dbReference type="InterPro" id="IPR008334">
    <property type="entry name" value="5'-Nucleotdase_C"/>
</dbReference>
<evidence type="ECO:0000313" key="7">
    <source>
        <dbReference type="Proteomes" id="UP000245768"/>
    </source>
</evidence>
<evidence type="ECO:0000259" key="5">
    <source>
        <dbReference type="Pfam" id="PF02872"/>
    </source>
</evidence>
<dbReference type="Gene3D" id="3.60.21.10">
    <property type="match status" value="1"/>
</dbReference>
<evidence type="ECO:0000256" key="1">
    <source>
        <dbReference type="ARBA" id="ARBA00006654"/>
    </source>
</evidence>
<proteinExistence type="inferred from homology"/>